<gene>
    <name evidence="1" type="ORF">CLV62_11560</name>
</gene>
<accession>A0A2V3PPW5</accession>
<evidence type="ECO:0000313" key="2">
    <source>
        <dbReference type="Proteomes" id="UP000247973"/>
    </source>
</evidence>
<dbReference type="EMBL" id="QICL01000015">
    <property type="protein sequence ID" value="PXV63178.1"/>
    <property type="molecule type" value="Genomic_DNA"/>
</dbReference>
<organism evidence="1 2">
    <name type="scientific">Dysgonomonas alginatilytica</name>
    <dbReference type="NCBI Taxonomy" id="1605892"/>
    <lineage>
        <taxon>Bacteria</taxon>
        <taxon>Pseudomonadati</taxon>
        <taxon>Bacteroidota</taxon>
        <taxon>Bacteroidia</taxon>
        <taxon>Bacteroidales</taxon>
        <taxon>Dysgonomonadaceae</taxon>
        <taxon>Dysgonomonas</taxon>
    </lineage>
</organism>
<reference evidence="1 2" key="1">
    <citation type="submission" date="2018-03" db="EMBL/GenBank/DDBJ databases">
        <title>Genomic Encyclopedia of Archaeal and Bacterial Type Strains, Phase II (KMG-II): from individual species to whole genera.</title>
        <authorList>
            <person name="Goeker M."/>
        </authorList>
    </citation>
    <scope>NUCLEOTIDE SEQUENCE [LARGE SCALE GENOMIC DNA]</scope>
    <source>
        <strain evidence="1 2">DSM 100214</strain>
    </source>
</reference>
<dbReference type="AlphaFoldDB" id="A0A2V3PPW5"/>
<dbReference type="RefSeq" id="WP_110311091.1">
    <property type="nucleotide sequence ID" value="NZ_QICL01000015.1"/>
</dbReference>
<evidence type="ECO:0000313" key="1">
    <source>
        <dbReference type="EMBL" id="PXV63178.1"/>
    </source>
</evidence>
<dbReference type="OrthoDB" id="997521at2"/>
<protein>
    <submittedName>
        <fullName evidence="1">Uncharacterized protein</fullName>
    </submittedName>
</protein>
<keyword evidence="2" id="KW-1185">Reference proteome</keyword>
<sequence>MKKKRNQERGKITIQDYIKAVKKADRETQLETNVGFTAITKVHKSKKLYNRKRDKKDYFGE</sequence>
<proteinExistence type="predicted"/>
<name>A0A2V3PPW5_9BACT</name>
<comment type="caution">
    <text evidence="1">The sequence shown here is derived from an EMBL/GenBank/DDBJ whole genome shotgun (WGS) entry which is preliminary data.</text>
</comment>
<dbReference type="Proteomes" id="UP000247973">
    <property type="component" value="Unassembled WGS sequence"/>
</dbReference>